<dbReference type="InterPro" id="IPR036188">
    <property type="entry name" value="FAD/NAD-bd_sf"/>
</dbReference>
<organism evidence="3 4">
    <name type="scientific">Natronospira proteinivora</name>
    <dbReference type="NCBI Taxonomy" id="1807133"/>
    <lineage>
        <taxon>Bacteria</taxon>
        <taxon>Pseudomonadati</taxon>
        <taxon>Pseudomonadota</taxon>
        <taxon>Gammaproteobacteria</taxon>
        <taxon>Natronospirales</taxon>
        <taxon>Natronospiraceae</taxon>
        <taxon>Natronospira</taxon>
    </lineage>
</organism>
<dbReference type="SUPFAM" id="SSF51905">
    <property type="entry name" value="FAD/NAD(P)-binding domain"/>
    <property type="match status" value="1"/>
</dbReference>
<keyword evidence="4" id="KW-1185">Reference proteome</keyword>
<feature type="domain" description="Amine oxidase" evidence="2">
    <location>
        <begin position="10"/>
        <end position="266"/>
    </location>
</feature>
<dbReference type="Proteomes" id="UP001523550">
    <property type="component" value="Unassembled WGS sequence"/>
</dbReference>
<protein>
    <submittedName>
        <fullName evidence="3">NAD/FAD-binding protein</fullName>
    </submittedName>
</protein>
<evidence type="ECO:0000313" key="3">
    <source>
        <dbReference type="EMBL" id="MCP1727991.1"/>
    </source>
</evidence>
<gene>
    <name evidence="3" type="ORF">J2T60_001991</name>
</gene>
<dbReference type="InterPro" id="IPR050464">
    <property type="entry name" value="Zeta_carotene_desat/Oxidored"/>
</dbReference>
<sequence length="442" mass="49656">MRIAVIGGGISGLGSAWLLTRDHEVTLYEAGPRAGGHSNTVSVKEAGRDIPVDTGFIVFNERNYPHLCALFRTLDVASHDSDMSFSASLGQGRLEYAGDNLLKLFAQPANLLRPSHWRMLREILRFNRTALDWLAQSPGEDKPLGEFLRQHDFARELSERYLLPMAAAIWSAPMSRIRDFPASRFLRFFRNHGLLQVSERPQWKTVAGGSQYYVEKIVKALGKDILLDTTVKSIERSPRGVVVRDHRGGEAEFDQVILASHADQSLSMLSDADAEEYGILSAFQFQPNKAYLHSDSALMPRRRRVWASWNYLAESSVDGEQRVSVSYWMNRLQALNSQRNYFVTLNPPRPPSRGLTWYECDYDHPVFDQKAVAAQERLGEIQGRGGIWYAGAWTAYGFHEDGFRSALDVVNAMGVKAPWQATTHEQTPADTAPTPPVMAKEA</sequence>
<dbReference type="Gene3D" id="3.30.70.1990">
    <property type="match status" value="1"/>
</dbReference>
<dbReference type="PANTHER" id="PTHR42923:SF17">
    <property type="entry name" value="AMINE OXIDASE DOMAIN-CONTAINING PROTEIN"/>
    <property type="match status" value="1"/>
</dbReference>
<dbReference type="Gene3D" id="3.50.50.60">
    <property type="entry name" value="FAD/NAD(P)-binding domain"/>
    <property type="match status" value="1"/>
</dbReference>
<reference evidence="3 4" key="1">
    <citation type="submission" date="2022-03" db="EMBL/GenBank/DDBJ databases">
        <title>Genomic Encyclopedia of Type Strains, Phase III (KMG-III): the genomes of soil and plant-associated and newly described type strains.</title>
        <authorList>
            <person name="Whitman W."/>
        </authorList>
    </citation>
    <scope>NUCLEOTIDE SEQUENCE [LARGE SCALE GENOMIC DNA]</scope>
    <source>
        <strain evidence="3 4">BSker1</strain>
    </source>
</reference>
<dbReference type="RefSeq" id="WP_253449218.1">
    <property type="nucleotide sequence ID" value="NZ_JALJYF010000002.1"/>
</dbReference>
<feature type="region of interest" description="Disordered" evidence="1">
    <location>
        <begin position="422"/>
        <end position="442"/>
    </location>
</feature>
<dbReference type="PANTHER" id="PTHR42923">
    <property type="entry name" value="PROTOPORPHYRINOGEN OXIDASE"/>
    <property type="match status" value="1"/>
</dbReference>
<dbReference type="InterPro" id="IPR002937">
    <property type="entry name" value="Amino_oxidase"/>
</dbReference>
<name>A0ABT1G9J1_9GAMM</name>
<evidence type="ECO:0000259" key="2">
    <source>
        <dbReference type="Pfam" id="PF01593"/>
    </source>
</evidence>
<dbReference type="EMBL" id="JALJYF010000002">
    <property type="protein sequence ID" value="MCP1727991.1"/>
    <property type="molecule type" value="Genomic_DNA"/>
</dbReference>
<evidence type="ECO:0000256" key="1">
    <source>
        <dbReference type="SAM" id="MobiDB-lite"/>
    </source>
</evidence>
<dbReference type="Pfam" id="PF01593">
    <property type="entry name" value="Amino_oxidase"/>
    <property type="match status" value="1"/>
</dbReference>
<evidence type="ECO:0000313" key="4">
    <source>
        <dbReference type="Proteomes" id="UP001523550"/>
    </source>
</evidence>
<comment type="caution">
    <text evidence="3">The sequence shown here is derived from an EMBL/GenBank/DDBJ whole genome shotgun (WGS) entry which is preliminary data.</text>
</comment>
<proteinExistence type="predicted"/>
<dbReference type="Gene3D" id="1.10.405.20">
    <property type="match status" value="1"/>
</dbReference>
<accession>A0ABT1G9J1</accession>